<organism evidence="2 3">
    <name type="scientific">Clathrospora elynae</name>
    <dbReference type="NCBI Taxonomy" id="706981"/>
    <lineage>
        <taxon>Eukaryota</taxon>
        <taxon>Fungi</taxon>
        <taxon>Dikarya</taxon>
        <taxon>Ascomycota</taxon>
        <taxon>Pezizomycotina</taxon>
        <taxon>Dothideomycetes</taxon>
        <taxon>Pleosporomycetidae</taxon>
        <taxon>Pleosporales</taxon>
        <taxon>Diademaceae</taxon>
        <taxon>Clathrospora</taxon>
    </lineage>
</organism>
<reference evidence="2" key="1">
    <citation type="journal article" date="2020" name="Stud. Mycol.">
        <title>101 Dothideomycetes genomes: a test case for predicting lifestyles and emergence of pathogens.</title>
        <authorList>
            <person name="Haridas S."/>
            <person name="Albert R."/>
            <person name="Binder M."/>
            <person name="Bloem J."/>
            <person name="Labutti K."/>
            <person name="Salamov A."/>
            <person name="Andreopoulos B."/>
            <person name="Baker S."/>
            <person name="Barry K."/>
            <person name="Bills G."/>
            <person name="Bluhm B."/>
            <person name="Cannon C."/>
            <person name="Castanera R."/>
            <person name="Culley D."/>
            <person name="Daum C."/>
            <person name="Ezra D."/>
            <person name="Gonzalez J."/>
            <person name="Henrissat B."/>
            <person name="Kuo A."/>
            <person name="Liang C."/>
            <person name="Lipzen A."/>
            <person name="Lutzoni F."/>
            <person name="Magnuson J."/>
            <person name="Mondo S."/>
            <person name="Nolan M."/>
            <person name="Ohm R."/>
            <person name="Pangilinan J."/>
            <person name="Park H.-J."/>
            <person name="Ramirez L."/>
            <person name="Alfaro M."/>
            <person name="Sun H."/>
            <person name="Tritt A."/>
            <person name="Yoshinaga Y."/>
            <person name="Zwiers L.-H."/>
            <person name="Turgeon B."/>
            <person name="Goodwin S."/>
            <person name="Spatafora J."/>
            <person name="Crous P."/>
            <person name="Grigoriev I."/>
        </authorList>
    </citation>
    <scope>NUCLEOTIDE SEQUENCE</scope>
    <source>
        <strain evidence="2">CBS 161.51</strain>
    </source>
</reference>
<feature type="region of interest" description="Disordered" evidence="1">
    <location>
        <begin position="98"/>
        <end position="123"/>
    </location>
</feature>
<dbReference type="AlphaFoldDB" id="A0A6A5SV96"/>
<keyword evidence="3" id="KW-1185">Reference proteome</keyword>
<evidence type="ECO:0000256" key="1">
    <source>
        <dbReference type="SAM" id="MobiDB-lite"/>
    </source>
</evidence>
<evidence type="ECO:0000313" key="3">
    <source>
        <dbReference type="Proteomes" id="UP000800038"/>
    </source>
</evidence>
<gene>
    <name evidence="2" type="ORF">EJ02DRAFT_421029</name>
</gene>
<evidence type="ECO:0000313" key="2">
    <source>
        <dbReference type="EMBL" id="KAF1943830.1"/>
    </source>
</evidence>
<name>A0A6A5SV96_9PLEO</name>
<protein>
    <submittedName>
        <fullName evidence="2">Uncharacterized protein</fullName>
    </submittedName>
</protein>
<proteinExistence type="predicted"/>
<sequence length="157" mass="17139">MCISAEIPKTIGSRAQEDFLVACRTIDPEYGIPGLRALIDLEEADTAIPLVDDFISNSIAAELDAAYTNVIGQRKLDAALTANNGLRDRINRALGTWRTKHQGGGKGSIDMDDGNPPTRPTANTAHYMAQDLEQFSPDEDTTHDDQVEAKTKMLHDD</sequence>
<dbReference type="Proteomes" id="UP000800038">
    <property type="component" value="Unassembled WGS sequence"/>
</dbReference>
<accession>A0A6A5SV96</accession>
<dbReference type="OrthoDB" id="3765586at2759"/>
<dbReference type="EMBL" id="ML976022">
    <property type="protein sequence ID" value="KAF1943830.1"/>
    <property type="molecule type" value="Genomic_DNA"/>
</dbReference>